<sequence length="109" mass="11578">MTRVTPRVITAPNPLQLLPKCTDRCPGAGSRSLSFPRADRERRNDGGARGVDQPHETFSGRRESAGDGHREGNSSSCVSPALSGTCPDPRCYTSSSSLSNKDAADLNCT</sequence>
<dbReference type="EMBL" id="CM004470">
    <property type="protein sequence ID" value="OCT89522.1"/>
    <property type="molecule type" value="Genomic_DNA"/>
</dbReference>
<gene>
    <name evidence="2" type="ORF">XELAEV_18018144mg</name>
</gene>
<accession>A0A974HT50</accession>
<evidence type="ECO:0000313" key="2">
    <source>
        <dbReference type="EMBL" id="OCT89522.1"/>
    </source>
</evidence>
<protein>
    <submittedName>
        <fullName evidence="2">Uncharacterized protein</fullName>
    </submittedName>
</protein>
<proteinExistence type="predicted"/>
<feature type="region of interest" description="Disordered" evidence="1">
    <location>
        <begin position="19"/>
        <end position="109"/>
    </location>
</feature>
<name>A0A974HT50_XENLA</name>
<evidence type="ECO:0000256" key="1">
    <source>
        <dbReference type="SAM" id="MobiDB-lite"/>
    </source>
</evidence>
<feature type="compositionally biased region" description="Basic and acidic residues" evidence="1">
    <location>
        <begin position="37"/>
        <end position="72"/>
    </location>
</feature>
<evidence type="ECO:0000313" key="3">
    <source>
        <dbReference type="Proteomes" id="UP000694892"/>
    </source>
</evidence>
<dbReference type="Proteomes" id="UP000694892">
    <property type="component" value="Chromosome 3L"/>
</dbReference>
<dbReference type="AlphaFoldDB" id="A0A974HT50"/>
<organism evidence="2 3">
    <name type="scientific">Xenopus laevis</name>
    <name type="common">African clawed frog</name>
    <dbReference type="NCBI Taxonomy" id="8355"/>
    <lineage>
        <taxon>Eukaryota</taxon>
        <taxon>Metazoa</taxon>
        <taxon>Chordata</taxon>
        <taxon>Craniata</taxon>
        <taxon>Vertebrata</taxon>
        <taxon>Euteleostomi</taxon>
        <taxon>Amphibia</taxon>
        <taxon>Batrachia</taxon>
        <taxon>Anura</taxon>
        <taxon>Pipoidea</taxon>
        <taxon>Pipidae</taxon>
        <taxon>Xenopodinae</taxon>
        <taxon>Xenopus</taxon>
        <taxon>Xenopus</taxon>
    </lineage>
</organism>
<reference evidence="3" key="1">
    <citation type="journal article" date="2016" name="Nature">
        <title>Genome evolution in the allotetraploid frog Xenopus laevis.</title>
        <authorList>
            <person name="Session A.M."/>
            <person name="Uno Y."/>
            <person name="Kwon T."/>
            <person name="Chapman J.A."/>
            <person name="Toyoda A."/>
            <person name="Takahashi S."/>
            <person name="Fukui A."/>
            <person name="Hikosaka A."/>
            <person name="Suzuki A."/>
            <person name="Kondo M."/>
            <person name="van Heeringen S.J."/>
            <person name="Quigley I."/>
            <person name="Heinz S."/>
            <person name="Ogino H."/>
            <person name="Ochi H."/>
            <person name="Hellsten U."/>
            <person name="Lyons J.B."/>
            <person name="Simakov O."/>
            <person name="Putnam N."/>
            <person name="Stites J."/>
            <person name="Kuroki Y."/>
            <person name="Tanaka T."/>
            <person name="Michiue T."/>
            <person name="Watanabe M."/>
            <person name="Bogdanovic O."/>
            <person name="Lister R."/>
            <person name="Georgiou G."/>
            <person name="Paranjpe S.S."/>
            <person name="van Kruijsbergen I."/>
            <person name="Shu S."/>
            <person name="Carlson J."/>
            <person name="Kinoshita T."/>
            <person name="Ohta Y."/>
            <person name="Mawaribuchi S."/>
            <person name="Jenkins J."/>
            <person name="Grimwood J."/>
            <person name="Schmutz J."/>
            <person name="Mitros T."/>
            <person name="Mozaffari S.V."/>
            <person name="Suzuki Y."/>
            <person name="Haramoto Y."/>
            <person name="Yamamoto T.S."/>
            <person name="Takagi C."/>
            <person name="Heald R."/>
            <person name="Miller K."/>
            <person name="Haudenschild C."/>
            <person name="Kitzman J."/>
            <person name="Nakayama T."/>
            <person name="Izutsu Y."/>
            <person name="Robert J."/>
            <person name="Fortriede J."/>
            <person name="Burns K."/>
            <person name="Lotay V."/>
            <person name="Karimi K."/>
            <person name="Yasuoka Y."/>
            <person name="Dichmann D.S."/>
            <person name="Flajnik M.F."/>
            <person name="Houston D.W."/>
            <person name="Shendure J."/>
            <person name="DuPasquier L."/>
            <person name="Vize P.D."/>
            <person name="Zorn A.M."/>
            <person name="Ito M."/>
            <person name="Marcotte E.M."/>
            <person name="Wallingford J.B."/>
            <person name="Ito Y."/>
            <person name="Asashima M."/>
            <person name="Ueno N."/>
            <person name="Matsuda Y."/>
            <person name="Veenstra G.J."/>
            <person name="Fujiyama A."/>
            <person name="Harland R.M."/>
            <person name="Taira M."/>
            <person name="Rokhsar D.S."/>
        </authorList>
    </citation>
    <scope>NUCLEOTIDE SEQUENCE [LARGE SCALE GENOMIC DNA]</scope>
    <source>
        <strain evidence="3">J</strain>
    </source>
</reference>